<dbReference type="PIRSF" id="PIRSF006593">
    <property type="entry name" value="UCP006593"/>
    <property type="match status" value="1"/>
</dbReference>
<dbReference type="eggNOG" id="COG1578">
    <property type="taxonomic scope" value="Bacteria"/>
</dbReference>
<dbReference type="STRING" id="656519.Halsa_1016"/>
<proteinExistence type="predicted"/>
<sequence>MNFGFECYSCILRQGYEAATMVTDNDDVIREILSEICSELAKLDPTISPPEFIAIVHQIIKKKTGVEDPYAKIKAKNMKTSLQIYPKVEKIVSNSDDPLLASLVMSAVGNSIDTAVGLEVDIVKNIEKSLQTGLNYSDYGLLKEELDQADNVLIIADNTGEAVFDRLLLKELNKLDMKITYVVRSKAVLNDITIRDAKKLNIDSMAEVIESGTFTPGVILSQCNDNFKNIYYNSDLIISKGQGNLEGLSNAGENIFFLLKAKCKFIEFILKNGIEKGDLVLIKSDKISEK</sequence>
<dbReference type="EMBL" id="CP002304">
    <property type="protein sequence ID" value="ADQ14459.1"/>
    <property type="molecule type" value="Genomic_DNA"/>
</dbReference>
<organism evidence="2 3">
    <name type="scientific">Halanaerobium hydrogeniformans</name>
    <name type="common">Halanaerobium sp. (strain sapolanicus)</name>
    <dbReference type="NCBI Taxonomy" id="656519"/>
    <lineage>
        <taxon>Bacteria</taxon>
        <taxon>Bacillati</taxon>
        <taxon>Bacillota</taxon>
        <taxon>Clostridia</taxon>
        <taxon>Halanaerobiales</taxon>
        <taxon>Halanaerobiaceae</taxon>
        <taxon>Halanaerobium</taxon>
    </lineage>
</organism>
<dbReference type="HOGENOM" id="CLU_071520_1_0_9"/>
<dbReference type="Pfam" id="PF01937">
    <property type="entry name" value="ARMT1-like_dom"/>
    <property type="match status" value="1"/>
</dbReference>
<evidence type="ECO:0000313" key="3">
    <source>
        <dbReference type="Proteomes" id="UP000007434"/>
    </source>
</evidence>
<evidence type="ECO:0000259" key="1">
    <source>
        <dbReference type="Pfam" id="PF01937"/>
    </source>
</evidence>
<evidence type="ECO:0000313" key="2">
    <source>
        <dbReference type="EMBL" id="ADQ14459.1"/>
    </source>
</evidence>
<dbReference type="Gene3D" id="3.40.50.10880">
    <property type="entry name" value="Uncharacterised protein PF01937, DUF89, domain 3"/>
    <property type="match status" value="1"/>
</dbReference>
<dbReference type="OrthoDB" id="9796465at2"/>
<protein>
    <recommendedName>
        <fullName evidence="1">Damage-control phosphatase ARMT1-like metal-binding domain-containing protein</fullName>
    </recommendedName>
</protein>
<dbReference type="InterPro" id="IPR036075">
    <property type="entry name" value="ARMT-1-like_metal-bd_sf"/>
</dbReference>
<name>E4RMC8_HALHG</name>
<reference evidence="2 3" key="2">
    <citation type="journal article" date="2011" name="J. Bacteriol.">
        <title>Complete Genome Sequence of the Haloalkaliphilic, Hydrogen Producing Halanaerobium hydrogenoformans.</title>
        <authorList>
            <person name="Brown S.D."/>
            <person name="Begemann M.B."/>
            <person name="Mormile M.R."/>
            <person name="Wall J.D."/>
            <person name="Han C.S."/>
            <person name="Goodwin L.A."/>
            <person name="Pitluck S."/>
            <person name="Land M.L."/>
            <person name="Hauser L.J."/>
            <person name="Elias D.A."/>
        </authorList>
    </citation>
    <scope>NUCLEOTIDE SEQUENCE [LARGE SCALE GENOMIC DNA]</scope>
    <source>
        <strain evidence="3">sapolanicus</strain>
    </source>
</reference>
<dbReference type="InterPro" id="IPR002791">
    <property type="entry name" value="ARMT1-like_metal-bd"/>
</dbReference>
<dbReference type="SUPFAM" id="SSF111321">
    <property type="entry name" value="AF1104-like"/>
    <property type="match status" value="1"/>
</dbReference>
<dbReference type="Proteomes" id="UP000007434">
    <property type="component" value="Chromosome"/>
</dbReference>
<dbReference type="KEGG" id="has:Halsa_1016"/>
<dbReference type="Gene3D" id="1.10.8.380">
    <property type="entry name" value="Uncharacterised protein PF01937, DUF89, domain 1"/>
    <property type="match status" value="1"/>
</dbReference>
<dbReference type="Gene3D" id="1.10.285.20">
    <property type="entry name" value="Uncharacterised protein PF01937, DUF89, domain 2"/>
    <property type="match status" value="1"/>
</dbReference>
<feature type="domain" description="Damage-control phosphatase ARMT1-like metal-binding" evidence="1">
    <location>
        <begin position="6"/>
        <end position="266"/>
    </location>
</feature>
<dbReference type="RefSeq" id="WP_013405549.1">
    <property type="nucleotide sequence ID" value="NC_014654.1"/>
</dbReference>
<dbReference type="InterPro" id="IPR014444">
    <property type="entry name" value="PH1575-like"/>
</dbReference>
<keyword evidence="3" id="KW-1185">Reference proteome</keyword>
<gene>
    <name evidence="2" type="ordered locus">Halsa_1016</name>
</gene>
<accession>E4RMC8</accession>
<reference evidence="2 3" key="1">
    <citation type="submission" date="2010-11" db="EMBL/GenBank/DDBJ databases">
        <title>Complete sequence of Halanaerobium sp. sapolanicus.</title>
        <authorList>
            <consortium name="US DOE Joint Genome Institute"/>
            <person name="Lucas S."/>
            <person name="Copeland A."/>
            <person name="Lapidus A."/>
            <person name="Cheng J.-F."/>
            <person name="Bruce D."/>
            <person name="Goodwin L."/>
            <person name="Pitluck S."/>
            <person name="Davenport K."/>
            <person name="Detter J.C."/>
            <person name="Han C."/>
            <person name="Tapia R."/>
            <person name="Land M."/>
            <person name="Hauser L."/>
            <person name="Jeffries C."/>
            <person name="Kyrpides N."/>
            <person name="Ivanova N."/>
            <person name="Mikhailova N."/>
            <person name="Begemann M.B."/>
            <person name="Mormile M.R."/>
            <person name="Wall J.D."/>
            <person name="Elias D.A."/>
            <person name="Woyke T."/>
        </authorList>
    </citation>
    <scope>NUCLEOTIDE SEQUENCE [LARGE SCALE GENOMIC DNA]</scope>
    <source>
        <strain evidence="3">sapolanicus</strain>
    </source>
</reference>
<dbReference type="AlphaFoldDB" id="E4RMC8"/>